<evidence type="ECO:0000256" key="3">
    <source>
        <dbReference type="ARBA" id="ARBA00022448"/>
    </source>
</evidence>
<dbReference type="GO" id="GO:0055085">
    <property type="term" value="P:transmembrane transport"/>
    <property type="evidence" value="ECO:0007669"/>
    <property type="project" value="InterPro"/>
</dbReference>
<dbReference type="PANTHER" id="PTHR36838:SF1">
    <property type="entry name" value="SLR1864 PROTEIN"/>
    <property type="match status" value="1"/>
</dbReference>
<dbReference type="PATRIC" id="fig|217031.6.peg.4002"/>
<evidence type="ECO:0000256" key="6">
    <source>
        <dbReference type="ARBA" id="ARBA00022989"/>
    </source>
</evidence>
<evidence type="ECO:0000313" key="10">
    <source>
        <dbReference type="Proteomes" id="UP000077881"/>
    </source>
</evidence>
<comment type="similarity">
    <text evidence="2">Belongs to the auxin efflux carrier (TC 2.A.69) family.</text>
</comment>
<feature type="transmembrane region" description="Helical" evidence="8">
    <location>
        <begin position="168"/>
        <end position="189"/>
    </location>
</feature>
<feature type="transmembrane region" description="Helical" evidence="8">
    <location>
        <begin position="195"/>
        <end position="217"/>
    </location>
</feature>
<keyword evidence="10" id="KW-1185">Reference proteome</keyword>
<dbReference type="RefSeq" id="WP_057982333.1">
    <property type="nucleotide sequence ID" value="NZ_JAGGKH010000011.1"/>
</dbReference>
<dbReference type="OrthoDB" id="527159at2"/>
<evidence type="ECO:0000256" key="8">
    <source>
        <dbReference type="SAM" id="Phobius"/>
    </source>
</evidence>
<dbReference type="AlphaFoldDB" id="A0A177ZIC2"/>
<keyword evidence="4" id="KW-1003">Cell membrane</keyword>
<accession>A0A177ZIC2</accession>
<dbReference type="GO" id="GO:0005886">
    <property type="term" value="C:plasma membrane"/>
    <property type="evidence" value="ECO:0007669"/>
    <property type="project" value="UniProtKB-SubCell"/>
</dbReference>
<proteinExistence type="inferred from homology"/>
<dbReference type="PANTHER" id="PTHR36838">
    <property type="entry name" value="AUXIN EFFLUX CARRIER FAMILY PROTEIN"/>
    <property type="match status" value="1"/>
</dbReference>
<dbReference type="InterPro" id="IPR038770">
    <property type="entry name" value="Na+/solute_symporter_sf"/>
</dbReference>
<comment type="subcellular location">
    <subcellularLocation>
        <location evidence="1">Cell membrane</location>
        <topology evidence="1">Multi-pass membrane protein</topology>
    </subcellularLocation>
</comment>
<dbReference type="EMBL" id="LDJR01000059">
    <property type="protein sequence ID" value="OAK67696.1"/>
    <property type="molecule type" value="Genomic_DNA"/>
</dbReference>
<organism evidence="9 10">
    <name type="scientific">Lederbergia galactosidilytica</name>
    <dbReference type="NCBI Taxonomy" id="217031"/>
    <lineage>
        <taxon>Bacteria</taxon>
        <taxon>Bacillati</taxon>
        <taxon>Bacillota</taxon>
        <taxon>Bacilli</taxon>
        <taxon>Bacillales</taxon>
        <taxon>Bacillaceae</taxon>
        <taxon>Lederbergia</taxon>
    </lineage>
</organism>
<dbReference type="Gene3D" id="1.20.1530.20">
    <property type="match status" value="1"/>
</dbReference>
<feature type="transmembrane region" description="Helical" evidence="8">
    <location>
        <begin position="125"/>
        <end position="147"/>
    </location>
</feature>
<keyword evidence="7 8" id="KW-0472">Membrane</keyword>
<dbReference type="Proteomes" id="UP000077881">
    <property type="component" value="Unassembled WGS sequence"/>
</dbReference>
<dbReference type="STRING" id="217031.ABB05_18460"/>
<sequence length="308" mass="34391">MLSNLSIIFTEIILPVFILILIGVILQRKFKLDLYTLAKINIYYLSPALIFIKLYESVFSPAIFFGVIFFCLLFVFLLYVLSSLVAKFSKMEKAKKLTFTNSVVFYNSANYGIPVNDLVFKHDPFAMSIQVIVVAFQNTFLFSYGVVSLKSMTMGKWRAILDYFKMPLFYAMTLGILLNIFHVSLPEFLLTPISYISNALIAIALLTLGAQIAHIRVSFAYLPLYLSMFFRLLMGPAIALAGLWLAGVDGIVAQALLISTAMPTSVNSSIIAQEYNNEPEFAAQTVIGSTLLSSFTLTIVIYIALSIF</sequence>
<gene>
    <name evidence="9" type="ORF">ABB05_18460</name>
</gene>
<evidence type="ECO:0000256" key="7">
    <source>
        <dbReference type="ARBA" id="ARBA00023136"/>
    </source>
</evidence>
<evidence type="ECO:0000256" key="1">
    <source>
        <dbReference type="ARBA" id="ARBA00004651"/>
    </source>
</evidence>
<evidence type="ECO:0000256" key="5">
    <source>
        <dbReference type="ARBA" id="ARBA00022692"/>
    </source>
</evidence>
<dbReference type="InterPro" id="IPR004776">
    <property type="entry name" value="Mem_transp_PIN-like"/>
</dbReference>
<reference evidence="9 10" key="1">
    <citation type="submission" date="2015-05" db="EMBL/GenBank/DDBJ databases">
        <title>Comparison of genome.</title>
        <authorList>
            <person name="Zheng Z."/>
            <person name="Sun M."/>
        </authorList>
    </citation>
    <scope>NUCLEOTIDE SEQUENCE [LARGE SCALE GENOMIC DNA]</scope>
    <source>
        <strain evidence="9 10">G25-74</strain>
    </source>
</reference>
<name>A0A177ZIC2_9BACI</name>
<comment type="caution">
    <text evidence="9">The sequence shown here is derived from an EMBL/GenBank/DDBJ whole genome shotgun (WGS) entry which is preliminary data.</text>
</comment>
<evidence type="ECO:0000256" key="2">
    <source>
        <dbReference type="ARBA" id="ARBA00010145"/>
    </source>
</evidence>
<feature type="transmembrane region" description="Helical" evidence="8">
    <location>
        <begin position="6"/>
        <end position="26"/>
    </location>
</feature>
<protein>
    <submittedName>
        <fullName evidence="9">Permease</fullName>
    </submittedName>
</protein>
<dbReference type="Pfam" id="PF03547">
    <property type="entry name" value="Mem_trans"/>
    <property type="match status" value="1"/>
</dbReference>
<feature type="transmembrane region" description="Helical" evidence="8">
    <location>
        <begin position="238"/>
        <end position="261"/>
    </location>
</feature>
<evidence type="ECO:0000313" key="9">
    <source>
        <dbReference type="EMBL" id="OAK67696.1"/>
    </source>
</evidence>
<evidence type="ECO:0000256" key="4">
    <source>
        <dbReference type="ARBA" id="ARBA00022475"/>
    </source>
</evidence>
<feature type="transmembrane region" description="Helical" evidence="8">
    <location>
        <begin position="38"/>
        <end position="55"/>
    </location>
</feature>
<keyword evidence="6 8" id="KW-1133">Transmembrane helix</keyword>
<feature type="transmembrane region" description="Helical" evidence="8">
    <location>
        <begin position="281"/>
        <end position="305"/>
    </location>
</feature>
<feature type="transmembrane region" description="Helical" evidence="8">
    <location>
        <begin position="97"/>
        <end position="113"/>
    </location>
</feature>
<feature type="transmembrane region" description="Helical" evidence="8">
    <location>
        <begin position="61"/>
        <end position="85"/>
    </location>
</feature>
<keyword evidence="3" id="KW-0813">Transport</keyword>
<keyword evidence="5 8" id="KW-0812">Transmembrane</keyword>